<dbReference type="InterPro" id="IPR010095">
    <property type="entry name" value="Cas12f1-like_TNB"/>
</dbReference>
<dbReference type="Pfam" id="PF07282">
    <property type="entry name" value="Cas12f1-like_TNB"/>
    <property type="match status" value="1"/>
</dbReference>
<proteinExistence type="predicted"/>
<dbReference type="EMBL" id="JBHSDJ010000029">
    <property type="protein sequence ID" value="MFC4247382.1"/>
    <property type="molecule type" value="Genomic_DNA"/>
</dbReference>
<feature type="domain" description="Cas12f1-like TNB" evidence="2">
    <location>
        <begin position="37"/>
        <end position="99"/>
    </location>
</feature>
<gene>
    <name evidence="3" type="ORF">ACFOZ7_10280</name>
</gene>
<name>A0ABD5NZ53_9EURY</name>
<evidence type="ECO:0000256" key="1">
    <source>
        <dbReference type="ARBA" id="ARBA00023125"/>
    </source>
</evidence>
<evidence type="ECO:0000259" key="2">
    <source>
        <dbReference type="Pfam" id="PF07282"/>
    </source>
</evidence>
<organism evidence="3 4">
    <name type="scientific">Natribaculum luteum</name>
    <dbReference type="NCBI Taxonomy" id="1586232"/>
    <lineage>
        <taxon>Archaea</taxon>
        <taxon>Methanobacteriati</taxon>
        <taxon>Methanobacteriota</taxon>
        <taxon>Stenosarchaea group</taxon>
        <taxon>Halobacteria</taxon>
        <taxon>Halobacteriales</taxon>
        <taxon>Natrialbaceae</taxon>
        <taxon>Natribaculum</taxon>
    </lineage>
</organism>
<comment type="caution">
    <text evidence="3">The sequence shown here is derived from an EMBL/GenBank/DDBJ whole genome shotgun (WGS) entry which is preliminary data.</text>
</comment>
<dbReference type="RefSeq" id="WP_322987050.1">
    <property type="nucleotide sequence ID" value="NZ_CP095397.1"/>
</dbReference>
<dbReference type="AlphaFoldDB" id="A0ABD5NZ53"/>
<evidence type="ECO:0000313" key="4">
    <source>
        <dbReference type="Proteomes" id="UP001595821"/>
    </source>
</evidence>
<accession>A0ABD5NZ53</accession>
<reference evidence="3 4" key="1">
    <citation type="journal article" date="2014" name="Int. J. Syst. Evol. Microbiol.">
        <title>Complete genome sequence of Corynebacterium casei LMG S-19264T (=DSM 44701T), isolated from a smear-ripened cheese.</title>
        <authorList>
            <consortium name="US DOE Joint Genome Institute (JGI-PGF)"/>
            <person name="Walter F."/>
            <person name="Albersmeier A."/>
            <person name="Kalinowski J."/>
            <person name="Ruckert C."/>
        </authorList>
    </citation>
    <scope>NUCLEOTIDE SEQUENCE [LARGE SCALE GENOMIC DNA]</scope>
    <source>
        <strain evidence="3 4">IBRC-M 10912</strain>
    </source>
</reference>
<keyword evidence="1" id="KW-0238">DNA-binding</keyword>
<sequence length="132" mass="14586">MGNDCTAIAFENPKLERFKVPAVGVPRTPTARRIQGRRIRYRGGRYGIEVDDVAPQYTSQWCSHSGCGFTHRDNRDGDKFEFLKGGKELHSDYNAAKNIANRHCGAGMPIAGRNLAVDGPPVNWPSSQGRLT</sequence>
<protein>
    <submittedName>
        <fullName evidence="3">Zinc ribbon domain-containing protein</fullName>
    </submittedName>
</protein>
<evidence type="ECO:0000313" key="3">
    <source>
        <dbReference type="EMBL" id="MFC4247382.1"/>
    </source>
</evidence>
<dbReference type="GeneID" id="87013744"/>
<dbReference type="Proteomes" id="UP001595821">
    <property type="component" value="Unassembled WGS sequence"/>
</dbReference>
<dbReference type="GO" id="GO:0003677">
    <property type="term" value="F:DNA binding"/>
    <property type="evidence" value="ECO:0007669"/>
    <property type="project" value="UniProtKB-KW"/>
</dbReference>